<dbReference type="WBParaSite" id="Smp_334990.1">
    <property type="protein sequence ID" value="Smp_334990.1"/>
    <property type="gene ID" value="Smp_334990"/>
</dbReference>
<reference evidence="2" key="2">
    <citation type="submission" date="2019-11" db="UniProtKB">
        <authorList>
            <consortium name="WormBaseParasite"/>
        </authorList>
    </citation>
    <scope>IDENTIFICATION</scope>
    <source>
        <strain evidence="2">Puerto Rican</strain>
    </source>
</reference>
<evidence type="ECO:0000313" key="1">
    <source>
        <dbReference type="Proteomes" id="UP000008854"/>
    </source>
</evidence>
<protein>
    <submittedName>
        <fullName evidence="2">Secreted protein</fullName>
    </submittedName>
</protein>
<keyword evidence="1" id="KW-1185">Reference proteome</keyword>
<evidence type="ECO:0000313" key="2">
    <source>
        <dbReference type="WBParaSite" id="Smp_334990.1"/>
    </source>
</evidence>
<accession>A0A5K4F8I9</accession>
<dbReference type="Proteomes" id="UP000008854">
    <property type="component" value="Unassembled WGS sequence"/>
</dbReference>
<name>A0A5K4F8I9_SCHMA</name>
<reference evidence="1" key="1">
    <citation type="journal article" date="2012" name="PLoS Negl. Trop. Dis.">
        <title>A systematically improved high quality genome and transcriptome of the human blood fluke Schistosoma mansoni.</title>
        <authorList>
            <person name="Protasio A.V."/>
            <person name="Tsai I.J."/>
            <person name="Babbage A."/>
            <person name="Nichol S."/>
            <person name="Hunt M."/>
            <person name="Aslett M.A."/>
            <person name="De Silva N."/>
            <person name="Velarde G.S."/>
            <person name="Anderson T.J."/>
            <person name="Clark R.C."/>
            <person name="Davidson C."/>
            <person name="Dillon G.P."/>
            <person name="Holroyd N.E."/>
            <person name="LoVerde P.T."/>
            <person name="Lloyd C."/>
            <person name="McQuillan J."/>
            <person name="Oliveira G."/>
            <person name="Otto T.D."/>
            <person name="Parker-Manuel S.J."/>
            <person name="Quail M.A."/>
            <person name="Wilson R.A."/>
            <person name="Zerlotini A."/>
            <person name="Dunne D.W."/>
            <person name="Berriman M."/>
        </authorList>
    </citation>
    <scope>NUCLEOTIDE SEQUENCE [LARGE SCALE GENOMIC DNA]</scope>
    <source>
        <strain evidence="1">Puerto Rican</strain>
    </source>
</reference>
<organism evidence="1 2">
    <name type="scientific">Schistosoma mansoni</name>
    <name type="common">Blood fluke</name>
    <dbReference type="NCBI Taxonomy" id="6183"/>
    <lineage>
        <taxon>Eukaryota</taxon>
        <taxon>Metazoa</taxon>
        <taxon>Spiralia</taxon>
        <taxon>Lophotrochozoa</taxon>
        <taxon>Platyhelminthes</taxon>
        <taxon>Trematoda</taxon>
        <taxon>Digenea</taxon>
        <taxon>Strigeidida</taxon>
        <taxon>Schistosomatoidea</taxon>
        <taxon>Schistosomatidae</taxon>
        <taxon>Schistosoma</taxon>
    </lineage>
</organism>
<dbReference type="InParanoid" id="A0A5K4F8I9"/>
<dbReference type="AlphaFoldDB" id="A0A5K4F8I9"/>
<proteinExistence type="predicted"/>
<sequence length="74" mass="8755">MLNFVESLKAITHFLYLLCIRVDRFMVTFRHFELCIYSLTATCYLTISSPCINIKVFTFREMSSSSKRVNYGFH</sequence>